<dbReference type="GO" id="GO:0032259">
    <property type="term" value="P:methylation"/>
    <property type="evidence" value="ECO:0007669"/>
    <property type="project" value="UniProtKB-KW"/>
</dbReference>
<keyword evidence="3" id="KW-1185">Reference proteome</keyword>
<dbReference type="Proteomes" id="UP001342418">
    <property type="component" value="Chromosome"/>
</dbReference>
<dbReference type="CDD" id="cd02440">
    <property type="entry name" value="AdoMet_MTases"/>
    <property type="match status" value="1"/>
</dbReference>
<keyword evidence="2" id="KW-0808">Transferase</keyword>
<dbReference type="InterPro" id="IPR029063">
    <property type="entry name" value="SAM-dependent_MTases_sf"/>
</dbReference>
<dbReference type="PROSITE" id="PS01131">
    <property type="entry name" value="RRNA_A_DIMETH"/>
    <property type="match status" value="1"/>
</dbReference>
<evidence type="ECO:0000313" key="3">
    <source>
        <dbReference type="Proteomes" id="UP001342418"/>
    </source>
</evidence>
<proteinExistence type="predicted"/>
<accession>A0ABY5MHA2</accession>
<dbReference type="GO" id="GO:0008168">
    <property type="term" value="F:methyltransferase activity"/>
    <property type="evidence" value="ECO:0007669"/>
    <property type="project" value="UniProtKB-KW"/>
</dbReference>
<dbReference type="InterPro" id="IPR020596">
    <property type="entry name" value="rRNA_Ade_Mease_Trfase_CS"/>
</dbReference>
<dbReference type="EMBL" id="CP030941">
    <property type="protein sequence ID" value="UUP17378.1"/>
    <property type="molecule type" value="Genomic_DNA"/>
</dbReference>
<name>A0ABY5MHA2_9HYPH</name>
<keyword evidence="2" id="KW-0489">Methyltransferase</keyword>
<gene>
    <name evidence="2" type="primary">rsmA_1</name>
    <name evidence="2" type="ORF">NTH_01842</name>
</gene>
<dbReference type="SUPFAM" id="SSF53335">
    <property type="entry name" value="S-adenosyl-L-methionine-dependent methyltransferases"/>
    <property type="match status" value="1"/>
</dbReference>
<protein>
    <submittedName>
        <fullName evidence="2">Ribosomal RNA small subunit methyltransferase A</fullName>
        <ecNumber evidence="2">2.1.1.-</ecNumber>
    </submittedName>
</protein>
<dbReference type="Gene3D" id="3.40.50.150">
    <property type="entry name" value="Vaccinia Virus protein VP39"/>
    <property type="match status" value="1"/>
</dbReference>
<dbReference type="RefSeq" id="WP_338529716.1">
    <property type="nucleotide sequence ID" value="NZ_CP030941.1"/>
</dbReference>
<sequence>MSLISIEQTSPRRCRNDWSRFLAAWRRAPLRTGAIAPSSSALAERMAFCAALRPGMRVIELGPGTGVVTEAILAAGVRQEDLVLVEADEAFAGLLAQRYPRAKTLCGDAFSIVERLVDAGGQADAVISSLPLFVYPRPMRTALCRNALALVGPHGRMVQFTYSPVSPVKLSPGIRAVNSRRIWRNLPPATVWTYRAETL</sequence>
<dbReference type="EC" id="2.1.1.-" evidence="2"/>
<keyword evidence="1" id="KW-0949">S-adenosyl-L-methionine</keyword>
<reference evidence="2 3" key="1">
    <citation type="submission" date="2018-07" db="EMBL/GenBank/DDBJ databases">
        <title>Genome sequence of Nitratireductor thuwali#1536.</title>
        <authorList>
            <person name="Michoud G."/>
            <person name="Merlino G."/>
            <person name="Sefrji F.O."/>
            <person name="Daffonchio D."/>
        </authorList>
    </citation>
    <scope>NUCLEOTIDE SEQUENCE [LARGE SCALE GENOMIC DNA]</scope>
    <source>
        <strain evidence="3">Nit1536</strain>
    </source>
</reference>
<organism evidence="2 3">
    <name type="scientific">Nitratireductor thuwali</name>
    <dbReference type="NCBI Taxonomy" id="2267699"/>
    <lineage>
        <taxon>Bacteria</taxon>
        <taxon>Pseudomonadati</taxon>
        <taxon>Pseudomonadota</taxon>
        <taxon>Alphaproteobacteria</taxon>
        <taxon>Hyphomicrobiales</taxon>
        <taxon>Phyllobacteriaceae</taxon>
        <taxon>Nitratireductor</taxon>
    </lineage>
</organism>
<evidence type="ECO:0000313" key="2">
    <source>
        <dbReference type="EMBL" id="UUP17378.1"/>
    </source>
</evidence>
<evidence type="ECO:0000256" key="1">
    <source>
        <dbReference type="ARBA" id="ARBA00022691"/>
    </source>
</evidence>